<dbReference type="CDD" id="cd00082">
    <property type="entry name" value="HisKA"/>
    <property type="match status" value="1"/>
</dbReference>
<feature type="domain" description="Histidine kinase" evidence="8">
    <location>
        <begin position="482"/>
        <end position="699"/>
    </location>
</feature>
<reference evidence="10" key="2">
    <citation type="journal article" date="2019" name="Genome Biol. Evol.">
        <title>Day and night: Metabolic profiles and evolutionary relationships of six axenic non-marine cyanobacteria.</title>
        <authorList>
            <person name="Will S.E."/>
            <person name="Henke P."/>
            <person name="Boedeker C."/>
            <person name="Huang S."/>
            <person name="Brinkmann H."/>
            <person name="Rohde M."/>
            <person name="Jarek M."/>
            <person name="Friedl T."/>
            <person name="Seufert S."/>
            <person name="Schumacher M."/>
            <person name="Overmann J."/>
            <person name="Neumann-Schaal M."/>
            <person name="Petersen J."/>
        </authorList>
    </citation>
    <scope>NUCLEOTIDE SEQUENCE [LARGE SCALE GENOMIC DNA]</scope>
    <source>
        <strain evidence="10">PCC 7102</strain>
    </source>
</reference>
<feature type="domain" description="Phytochrome chromophore attachment site" evidence="7">
    <location>
        <begin position="288"/>
        <end position="430"/>
    </location>
</feature>
<evidence type="ECO:0000256" key="1">
    <source>
        <dbReference type="ARBA" id="ARBA00000085"/>
    </source>
</evidence>
<dbReference type="RefSeq" id="WP_233787879.1">
    <property type="nucleotide sequence ID" value="NZ_RSCL01000004.1"/>
</dbReference>
<evidence type="ECO:0000313" key="10">
    <source>
        <dbReference type="EMBL" id="RUT07735.1"/>
    </source>
</evidence>
<reference evidence="10" key="1">
    <citation type="submission" date="2018-12" db="EMBL/GenBank/DDBJ databases">
        <authorList>
            <person name="Will S."/>
            <person name="Neumann-Schaal M."/>
            <person name="Henke P."/>
        </authorList>
    </citation>
    <scope>NUCLEOTIDE SEQUENCE</scope>
    <source>
        <strain evidence="10">PCC 7102</strain>
    </source>
</reference>
<keyword evidence="5" id="KW-0808">Transferase</keyword>
<dbReference type="Pfam" id="PF08447">
    <property type="entry name" value="PAS_3"/>
    <property type="match status" value="1"/>
</dbReference>
<evidence type="ECO:0000256" key="3">
    <source>
        <dbReference type="ARBA" id="ARBA00012438"/>
    </source>
</evidence>
<dbReference type="Gene3D" id="3.30.450.40">
    <property type="match status" value="1"/>
</dbReference>
<dbReference type="InterPro" id="IPR029016">
    <property type="entry name" value="GAF-like_dom_sf"/>
</dbReference>
<organism evidence="10 11">
    <name type="scientific">Dulcicalothrix desertica PCC 7102</name>
    <dbReference type="NCBI Taxonomy" id="232991"/>
    <lineage>
        <taxon>Bacteria</taxon>
        <taxon>Bacillati</taxon>
        <taxon>Cyanobacteriota</taxon>
        <taxon>Cyanophyceae</taxon>
        <taxon>Nostocales</taxon>
        <taxon>Calotrichaceae</taxon>
        <taxon>Dulcicalothrix</taxon>
    </lineage>
</organism>
<dbReference type="InterPro" id="IPR003018">
    <property type="entry name" value="GAF"/>
</dbReference>
<dbReference type="InterPro" id="IPR016132">
    <property type="entry name" value="Phyto_chromo_attachment"/>
</dbReference>
<dbReference type="SMART" id="SM00387">
    <property type="entry name" value="HATPase_c"/>
    <property type="match status" value="1"/>
</dbReference>
<proteinExistence type="inferred from homology"/>
<keyword evidence="11" id="KW-1185">Reference proteome</keyword>
<evidence type="ECO:0000256" key="6">
    <source>
        <dbReference type="ARBA" id="ARBA00022777"/>
    </source>
</evidence>
<dbReference type="SMART" id="SM00091">
    <property type="entry name" value="PAS"/>
    <property type="match status" value="2"/>
</dbReference>
<dbReference type="Gene3D" id="3.30.450.20">
    <property type="entry name" value="PAS domain"/>
    <property type="match status" value="2"/>
</dbReference>
<name>A0A433VNX4_9CYAN</name>
<evidence type="ECO:0000313" key="11">
    <source>
        <dbReference type="Proteomes" id="UP000271624"/>
    </source>
</evidence>
<dbReference type="InterPro" id="IPR003661">
    <property type="entry name" value="HisK_dim/P_dom"/>
</dbReference>
<dbReference type="InterPro" id="IPR036890">
    <property type="entry name" value="HATPase_C_sf"/>
</dbReference>
<dbReference type="InterPro" id="IPR013656">
    <property type="entry name" value="PAS_4"/>
</dbReference>
<dbReference type="Gene3D" id="1.10.287.130">
    <property type="match status" value="1"/>
</dbReference>
<evidence type="ECO:0000256" key="2">
    <source>
        <dbReference type="ARBA" id="ARBA00006402"/>
    </source>
</evidence>
<dbReference type="InterPro" id="IPR003594">
    <property type="entry name" value="HATPase_dom"/>
</dbReference>
<evidence type="ECO:0000259" key="7">
    <source>
        <dbReference type="PROSITE" id="PS50046"/>
    </source>
</evidence>
<protein>
    <recommendedName>
        <fullName evidence="3">histidine kinase</fullName>
        <ecNumber evidence="3">2.7.13.3</ecNumber>
    </recommendedName>
</protein>
<dbReference type="PANTHER" id="PTHR43304:SF1">
    <property type="entry name" value="PAC DOMAIN-CONTAINING PROTEIN"/>
    <property type="match status" value="1"/>
</dbReference>
<dbReference type="EC" id="2.7.13.3" evidence="3"/>
<dbReference type="PROSITE" id="PS50109">
    <property type="entry name" value="HIS_KIN"/>
    <property type="match status" value="1"/>
</dbReference>
<evidence type="ECO:0000256" key="5">
    <source>
        <dbReference type="ARBA" id="ARBA00022679"/>
    </source>
</evidence>
<dbReference type="SUPFAM" id="SSF55785">
    <property type="entry name" value="PYP-like sensor domain (PAS domain)"/>
    <property type="match status" value="2"/>
</dbReference>
<dbReference type="Pfam" id="PF02518">
    <property type="entry name" value="HATPase_c"/>
    <property type="match status" value="1"/>
</dbReference>
<dbReference type="InterPro" id="IPR036097">
    <property type="entry name" value="HisK_dim/P_sf"/>
</dbReference>
<dbReference type="InterPro" id="IPR000700">
    <property type="entry name" value="PAS-assoc_C"/>
</dbReference>
<feature type="domain" description="PAC" evidence="9">
    <location>
        <begin position="98"/>
        <end position="149"/>
    </location>
</feature>
<keyword evidence="4" id="KW-0597">Phosphoprotein</keyword>
<dbReference type="InterPro" id="IPR035965">
    <property type="entry name" value="PAS-like_dom_sf"/>
</dbReference>
<gene>
    <name evidence="10" type="ORF">DSM106972_019950</name>
</gene>
<evidence type="ECO:0000256" key="4">
    <source>
        <dbReference type="ARBA" id="ARBA00022553"/>
    </source>
</evidence>
<dbReference type="PANTHER" id="PTHR43304">
    <property type="entry name" value="PHYTOCHROME-LIKE PROTEIN CPH1"/>
    <property type="match status" value="1"/>
</dbReference>
<dbReference type="Pfam" id="PF08448">
    <property type="entry name" value="PAS_4"/>
    <property type="match status" value="1"/>
</dbReference>
<dbReference type="Proteomes" id="UP000271624">
    <property type="component" value="Unassembled WGS sequence"/>
</dbReference>
<dbReference type="Pfam" id="PF01590">
    <property type="entry name" value="GAF"/>
    <property type="match status" value="1"/>
</dbReference>
<keyword evidence="6 10" id="KW-0418">Kinase</keyword>
<dbReference type="PROSITE" id="PS50113">
    <property type="entry name" value="PAC"/>
    <property type="match status" value="1"/>
</dbReference>
<dbReference type="PROSITE" id="PS50046">
    <property type="entry name" value="PHYTOCHROME_2"/>
    <property type="match status" value="1"/>
</dbReference>
<dbReference type="CDD" id="cd00130">
    <property type="entry name" value="PAS"/>
    <property type="match status" value="2"/>
</dbReference>
<dbReference type="InterPro" id="IPR000014">
    <property type="entry name" value="PAS"/>
</dbReference>
<dbReference type="Gene3D" id="3.30.565.10">
    <property type="entry name" value="Histidine kinase-like ATPase, C-terminal domain"/>
    <property type="match status" value="1"/>
</dbReference>
<sequence length="703" mass="79510">MVHRVNETAKVQMHTRINGLSLLEKITASLPGVIFTCIQRPDNSNVITYISSGCQELFELKPETVQANFLVLLNLIHPENVQTFTESFLVSSNTLSPLYWEGRIVTASNKSKWVQVTSHPSKQANGDIYWEGLVMDITTRKLAEENLRVSEARYKAILNAIPDLIFRINANGEYIDFKGEGANITIPREQIIGKNLWDLLPQDVANSSYAAIHKALASRSVQTCEYKLLTPIGLRDYEARLVVSGHEEILAIVRDITERKQAEAQLHISVSRNRLLAETLARIRKSLHLDEILQTTVTEVRKFLQADRVFIALHENKNQNNAQCRVLAESVNPCYPAVLDWKDDNPDECLFNELKTSLLINNVRVVEDITKIEASASLKGLYQAFHTQATLAVPVILGDELFGVLIANQCSSPRYWQPVEIDLLQQISEQLAIAIQQAKLYQELAQLNFNLEGQVEERTVQLQQKVQEIQELSRIKDVVLDTVSHDLRTSVMGNLMVLNNLLKADREIPSSIIERMIQGNERQLGMINSLLEINSSDAKDMIMHQEIVNFTTLIEAILQDSTSLLTRYQAQLVTQLKNLDRKNSVIVKADQELLRKVFVSFLTYSCQNNPPGLNFSIKAKMDGDKIRCIIQDSGVGMNKSECDSFFDLHVRDPQNRLSTSLCLKLYMCRQIIKAHGGDIGVNSNRKQGVTYWFTLPIQQTITS</sequence>
<comment type="similarity">
    <text evidence="2">In the N-terminal section; belongs to the phytochrome family.</text>
</comment>
<dbReference type="NCBIfam" id="TIGR00229">
    <property type="entry name" value="sensory_box"/>
    <property type="match status" value="1"/>
</dbReference>
<dbReference type="InterPro" id="IPR005467">
    <property type="entry name" value="His_kinase_dom"/>
</dbReference>
<dbReference type="EMBL" id="RSCL01000004">
    <property type="protein sequence ID" value="RUT07735.1"/>
    <property type="molecule type" value="Genomic_DNA"/>
</dbReference>
<evidence type="ECO:0000259" key="8">
    <source>
        <dbReference type="PROSITE" id="PS50109"/>
    </source>
</evidence>
<dbReference type="SUPFAM" id="SSF55781">
    <property type="entry name" value="GAF domain-like"/>
    <property type="match status" value="1"/>
</dbReference>
<dbReference type="SUPFAM" id="SSF55874">
    <property type="entry name" value="ATPase domain of HSP90 chaperone/DNA topoisomerase II/histidine kinase"/>
    <property type="match status" value="1"/>
</dbReference>
<comment type="caution">
    <text evidence="10">The sequence shown here is derived from an EMBL/GenBank/DDBJ whole genome shotgun (WGS) entry which is preliminary data.</text>
</comment>
<dbReference type="InterPro" id="IPR013655">
    <property type="entry name" value="PAS_fold_3"/>
</dbReference>
<dbReference type="SUPFAM" id="SSF47384">
    <property type="entry name" value="Homodimeric domain of signal transducing histidine kinase"/>
    <property type="match status" value="1"/>
</dbReference>
<accession>A0A433VNX4</accession>
<dbReference type="SMART" id="SM00065">
    <property type="entry name" value="GAF"/>
    <property type="match status" value="1"/>
</dbReference>
<dbReference type="InterPro" id="IPR052162">
    <property type="entry name" value="Sensor_kinase/Photoreceptor"/>
</dbReference>
<dbReference type="AlphaFoldDB" id="A0A433VNX4"/>
<comment type="catalytic activity">
    <reaction evidence="1">
        <text>ATP + protein L-histidine = ADP + protein N-phospho-L-histidine.</text>
        <dbReference type="EC" id="2.7.13.3"/>
    </reaction>
</comment>
<evidence type="ECO:0000259" key="9">
    <source>
        <dbReference type="PROSITE" id="PS50113"/>
    </source>
</evidence>
<dbReference type="GO" id="GO:0000155">
    <property type="term" value="F:phosphorelay sensor kinase activity"/>
    <property type="evidence" value="ECO:0007669"/>
    <property type="project" value="InterPro"/>
</dbReference>